<proteinExistence type="inferred from homology"/>
<sequence>MPTKFQQAVWSATRSIPKGKVATYGQIARKIGNPRASRAVGAALSVNPDAPRTPCHRVVAIDGSLNGYSASGGLSAKRKLLEAEGVKFIGNKVDLSQFLLK</sequence>
<keyword evidence="4 10" id="KW-0489">Methyltransferase</keyword>
<dbReference type="CDD" id="cd06445">
    <property type="entry name" value="ATase"/>
    <property type="match status" value="1"/>
</dbReference>
<evidence type="ECO:0000313" key="10">
    <source>
        <dbReference type="EMBL" id="KKQ70485.1"/>
    </source>
</evidence>
<reference evidence="10 11" key="1">
    <citation type="journal article" date="2015" name="Nature">
        <title>rRNA introns, odd ribosomes, and small enigmatic genomes across a large radiation of phyla.</title>
        <authorList>
            <person name="Brown C.T."/>
            <person name="Hug L.A."/>
            <person name="Thomas B.C."/>
            <person name="Sharon I."/>
            <person name="Castelle C.J."/>
            <person name="Singh A."/>
            <person name="Wilkins M.J."/>
            <person name="Williams K.H."/>
            <person name="Banfield J.F."/>
        </authorList>
    </citation>
    <scope>NUCLEOTIDE SEQUENCE [LARGE SCALE GENOMIC DNA]</scope>
</reference>
<organism evidence="10 11">
    <name type="scientific">Candidatus Shapirobacteria bacterium GW2011_GWE2_38_30</name>
    <dbReference type="NCBI Taxonomy" id="1618490"/>
    <lineage>
        <taxon>Bacteria</taxon>
        <taxon>Candidatus Shapironibacteriota</taxon>
    </lineage>
</organism>
<dbReference type="AlphaFoldDB" id="A0A0G0K4U0"/>
<evidence type="ECO:0000256" key="5">
    <source>
        <dbReference type="ARBA" id="ARBA00022679"/>
    </source>
</evidence>
<evidence type="ECO:0000256" key="4">
    <source>
        <dbReference type="ARBA" id="ARBA00022603"/>
    </source>
</evidence>
<comment type="catalytic activity">
    <reaction evidence="1">
        <text>a 4-O-methyl-thymidine in DNA + L-cysteinyl-[protein] = a thymidine in DNA + S-methyl-L-cysteinyl-[protein]</text>
        <dbReference type="Rhea" id="RHEA:53428"/>
        <dbReference type="Rhea" id="RHEA-COMP:10131"/>
        <dbReference type="Rhea" id="RHEA-COMP:10132"/>
        <dbReference type="Rhea" id="RHEA-COMP:13555"/>
        <dbReference type="Rhea" id="RHEA-COMP:13556"/>
        <dbReference type="ChEBI" id="CHEBI:29950"/>
        <dbReference type="ChEBI" id="CHEBI:82612"/>
        <dbReference type="ChEBI" id="CHEBI:137386"/>
        <dbReference type="ChEBI" id="CHEBI:137387"/>
        <dbReference type="EC" id="2.1.1.63"/>
    </reaction>
</comment>
<evidence type="ECO:0000256" key="3">
    <source>
        <dbReference type="ARBA" id="ARBA00011918"/>
    </source>
</evidence>
<dbReference type="PATRIC" id="fig|1618490.4.peg.302"/>
<dbReference type="SUPFAM" id="SSF46767">
    <property type="entry name" value="Methylated DNA-protein cysteine methyltransferase, C-terminal domain"/>
    <property type="match status" value="1"/>
</dbReference>
<gene>
    <name evidence="10" type="ORF">US90_C0006G0038</name>
</gene>
<dbReference type="Pfam" id="PF01035">
    <property type="entry name" value="DNA_binding_1"/>
    <property type="match status" value="1"/>
</dbReference>
<keyword evidence="5 10" id="KW-0808">Transferase</keyword>
<evidence type="ECO:0000256" key="1">
    <source>
        <dbReference type="ARBA" id="ARBA00001286"/>
    </source>
</evidence>
<dbReference type="InterPro" id="IPR014048">
    <property type="entry name" value="MethylDNA_cys_MeTrfase_DNA-bd"/>
</dbReference>
<feature type="domain" description="Methylated-DNA-[protein]-cysteine S-methyltransferase DNA binding" evidence="9">
    <location>
        <begin position="4"/>
        <end position="86"/>
    </location>
</feature>
<name>A0A0G0K4U0_9BACT</name>
<comment type="catalytic activity">
    <reaction evidence="8">
        <text>a 6-O-methyl-2'-deoxyguanosine in DNA + L-cysteinyl-[protein] = S-methyl-L-cysteinyl-[protein] + a 2'-deoxyguanosine in DNA</text>
        <dbReference type="Rhea" id="RHEA:24000"/>
        <dbReference type="Rhea" id="RHEA-COMP:10131"/>
        <dbReference type="Rhea" id="RHEA-COMP:10132"/>
        <dbReference type="Rhea" id="RHEA-COMP:11367"/>
        <dbReference type="Rhea" id="RHEA-COMP:11368"/>
        <dbReference type="ChEBI" id="CHEBI:29950"/>
        <dbReference type="ChEBI" id="CHEBI:82612"/>
        <dbReference type="ChEBI" id="CHEBI:85445"/>
        <dbReference type="ChEBI" id="CHEBI:85448"/>
        <dbReference type="EC" id="2.1.1.63"/>
    </reaction>
</comment>
<dbReference type="NCBIfam" id="TIGR00589">
    <property type="entry name" value="ogt"/>
    <property type="match status" value="1"/>
</dbReference>
<dbReference type="FunFam" id="1.10.10.10:FF:000214">
    <property type="entry name" value="Methylated-DNA--protein-cysteine methyltransferase"/>
    <property type="match status" value="1"/>
</dbReference>
<evidence type="ECO:0000259" key="9">
    <source>
        <dbReference type="Pfam" id="PF01035"/>
    </source>
</evidence>
<protein>
    <recommendedName>
        <fullName evidence="3">methylated-DNA--[protein]-cysteine S-methyltransferase</fullName>
        <ecNumber evidence="3">2.1.1.63</ecNumber>
    </recommendedName>
</protein>
<dbReference type="GO" id="GO:0006281">
    <property type="term" value="P:DNA repair"/>
    <property type="evidence" value="ECO:0007669"/>
    <property type="project" value="UniProtKB-KW"/>
</dbReference>
<comment type="caution">
    <text evidence="10">The sequence shown here is derived from an EMBL/GenBank/DDBJ whole genome shotgun (WGS) entry which is preliminary data.</text>
</comment>
<evidence type="ECO:0000256" key="2">
    <source>
        <dbReference type="ARBA" id="ARBA00008711"/>
    </source>
</evidence>
<keyword evidence="7" id="KW-0234">DNA repair</keyword>
<evidence type="ECO:0000313" key="11">
    <source>
        <dbReference type="Proteomes" id="UP000034406"/>
    </source>
</evidence>
<dbReference type="EC" id="2.1.1.63" evidence="3"/>
<accession>A0A0G0K4U0</accession>
<dbReference type="PANTHER" id="PTHR10815">
    <property type="entry name" value="METHYLATED-DNA--PROTEIN-CYSTEINE METHYLTRANSFERASE"/>
    <property type="match status" value="1"/>
</dbReference>
<dbReference type="Gene3D" id="1.10.10.10">
    <property type="entry name" value="Winged helix-like DNA-binding domain superfamily/Winged helix DNA-binding domain"/>
    <property type="match status" value="1"/>
</dbReference>
<evidence type="ECO:0000256" key="7">
    <source>
        <dbReference type="ARBA" id="ARBA00023204"/>
    </source>
</evidence>
<dbReference type="GO" id="GO:0003908">
    <property type="term" value="F:methylated-DNA-[protein]-cysteine S-methyltransferase activity"/>
    <property type="evidence" value="ECO:0007669"/>
    <property type="project" value="UniProtKB-EC"/>
</dbReference>
<evidence type="ECO:0000256" key="6">
    <source>
        <dbReference type="ARBA" id="ARBA00022763"/>
    </source>
</evidence>
<dbReference type="Proteomes" id="UP000034406">
    <property type="component" value="Unassembled WGS sequence"/>
</dbReference>
<dbReference type="PANTHER" id="PTHR10815:SF13">
    <property type="entry name" value="METHYLATED-DNA--PROTEIN-CYSTEINE METHYLTRANSFERASE"/>
    <property type="match status" value="1"/>
</dbReference>
<evidence type="ECO:0000256" key="8">
    <source>
        <dbReference type="ARBA" id="ARBA00049348"/>
    </source>
</evidence>
<dbReference type="InterPro" id="IPR036217">
    <property type="entry name" value="MethylDNA_cys_MeTrfase_DNAb"/>
</dbReference>
<dbReference type="GO" id="GO:0032259">
    <property type="term" value="P:methylation"/>
    <property type="evidence" value="ECO:0007669"/>
    <property type="project" value="UniProtKB-KW"/>
</dbReference>
<comment type="similarity">
    <text evidence="2">Belongs to the MGMT family.</text>
</comment>
<dbReference type="STRING" id="1618490.US90_C0006G0038"/>
<dbReference type="InterPro" id="IPR036388">
    <property type="entry name" value="WH-like_DNA-bd_sf"/>
</dbReference>
<dbReference type="EMBL" id="LBUT01000006">
    <property type="protein sequence ID" value="KKQ70485.1"/>
    <property type="molecule type" value="Genomic_DNA"/>
</dbReference>
<keyword evidence="6" id="KW-0227">DNA damage</keyword>